<dbReference type="Proteomes" id="UP000756921">
    <property type="component" value="Unassembled WGS sequence"/>
</dbReference>
<feature type="compositionally biased region" description="Polar residues" evidence="1">
    <location>
        <begin position="18"/>
        <end position="33"/>
    </location>
</feature>
<dbReference type="PANTHER" id="PTHR47219:SF9">
    <property type="entry name" value="GTPASE ACTIVATING PROTEIN AND CENTROSOME-ASSOCIATED, ISOFORM B"/>
    <property type="match status" value="1"/>
</dbReference>
<evidence type="ECO:0000313" key="4">
    <source>
        <dbReference type="Proteomes" id="UP000756921"/>
    </source>
</evidence>
<feature type="compositionally biased region" description="Basic and acidic residues" evidence="1">
    <location>
        <begin position="255"/>
        <end position="281"/>
    </location>
</feature>
<feature type="region of interest" description="Disordered" evidence="1">
    <location>
        <begin position="142"/>
        <end position="347"/>
    </location>
</feature>
<feature type="compositionally biased region" description="Basic and acidic residues" evidence="1">
    <location>
        <begin position="462"/>
        <end position="472"/>
    </location>
</feature>
<dbReference type="GO" id="GO:0031267">
    <property type="term" value="F:small GTPase binding"/>
    <property type="evidence" value="ECO:0007669"/>
    <property type="project" value="TreeGrafter"/>
</dbReference>
<dbReference type="Pfam" id="PF00566">
    <property type="entry name" value="RabGAP-TBC"/>
    <property type="match status" value="1"/>
</dbReference>
<dbReference type="AlphaFoldDB" id="A0A9P6GR41"/>
<feature type="region of interest" description="Disordered" evidence="1">
    <location>
        <begin position="1036"/>
        <end position="1070"/>
    </location>
</feature>
<evidence type="ECO:0000256" key="1">
    <source>
        <dbReference type="SAM" id="MobiDB-lite"/>
    </source>
</evidence>
<dbReference type="SMART" id="SM00164">
    <property type="entry name" value="TBC"/>
    <property type="match status" value="1"/>
</dbReference>
<gene>
    <name evidence="3" type="ORF">PMIN01_02962</name>
</gene>
<dbReference type="Gene3D" id="1.10.8.270">
    <property type="entry name" value="putative rabgap domain of human tbc1 domain family member 14 like domains"/>
    <property type="match status" value="1"/>
</dbReference>
<feature type="compositionally biased region" description="Polar residues" evidence="1">
    <location>
        <begin position="202"/>
        <end position="235"/>
    </location>
</feature>
<feature type="region of interest" description="Disordered" evidence="1">
    <location>
        <begin position="359"/>
        <end position="406"/>
    </location>
</feature>
<feature type="region of interest" description="Disordered" evidence="1">
    <location>
        <begin position="460"/>
        <end position="496"/>
    </location>
</feature>
<feature type="compositionally biased region" description="Polar residues" evidence="1">
    <location>
        <begin position="332"/>
        <end position="341"/>
    </location>
</feature>
<reference evidence="3" key="1">
    <citation type="journal article" date="2020" name="Mol. Plant Microbe Interact.">
        <title>Genome Sequence of the Biocontrol Agent Coniothyrium minitans strain Conio (IMI 134523).</title>
        <authorList>
            <person name="Patel D."/>
            <person name="Shittu T.A."/>
            <person name="Baroncelli R."/>
            <person name="Muthumeenakshi S."/>
            <person name="Osborne T.H."/>
            <person name="Janganan T.K."/>
            <person name="Sreenivasaprasad S."/>
        </authorList>
    </citation>
    <scope>NUCLEOTIDE SEQUENCE</scope>
    <source>
        <strain evidence="3">Conio</strain>
    </source>
</reference>
<dbReference type="PANTHER" id="PTHR47219">
    <property type="entry name" value="RAB GTPASE-ACTIVATING PROTEIN 1-LIKE"/>
    <property type="match status" value="1"/>
</dbReference>
<feature type="compositionally biased region" description="Polar residues" evidence="1">
    <location>
        <begin position="285"/>
        <end position="313"/>
    </location>
</feature>
<proteinExistence type="predicted"/>
<name>A0A9P6GR41_9PLEO</name>
<evidence type="ECO:0000313" key="3">
    <source>
        <dbReference type="EMBL" id="KAF9740327.1"/>
    </source>
</evidence>
<dbReference type="InterPro" id="IPR035969">
    <property type="entry name" value="Rab-GAP_TBC_sf"/>
</dbReference>
<dbReference type="InterPro" id="IPR050302">
    <property type="entry name" value="Rab_GAP_TBC_domain"/>
</dbReference>
<keyword evidence="4" id="KW-1185">Reference proteome</keyword>
<evidence type="ECO:0000259" key="2">
    <source>
        <dbReference type="PROSITE" id="PS50086"/>
    </source>
</evidence>
<dbReference type="PROSITE" id="PS50086">
    <property type="entry name" value="TBC_RABGAP"/>
    <property type="match status" value="1"/>
</dbReference>
<feature type="domain" description="Rab-GAP TBC" evidence="2">
    <location>
        <begin position="739"/>
        <end position="962"/>
    </location>
</feature>
<sequence length="1090" mass="122209">MREPPPPASPRAWAPTADTGTTSDTPVGLSRQQYHYLPYRPPGSNAEYTPPASPQPSNHPHTHPHTHPHALPHAHQSVRKGFGSGRSRHPAQLQMDVAVAPAYERPVYSPSPTASPPLLPLASPKYAARSRTPSLLRHAALSSPLNSGYPRAEQPQSPTFPPVMRQVSNQSVTSDPRSLFNPLASNPVHPNASDPFADEVPWSQTQQRNRGMTTSTQTSVASYQQNYPPLRSATSIPDYGPIRASNRSNPSGTYKPDRRGLNWSHNDHFPPRLLRGEESRASVRSGWTNASSLMEQSGTERSSVATGRSSGVSSDHRASTYSRDQSEERGLSTDSLPTSISPDEEDIMSSVEDVIDAYFDDPEDMDSDPLRGDGVGNRGSSTLDSDPGHNDLSSTYSQDFSRPTSSHALVHEQLAHTSSHSRELSKITERNSLGSSQNHPSLSQPVHMDHDSLKASMTDGAQEDRTAPRDGHVSPLPPLADPSPLQLERTTTNEERERQLQTIEMAMQRSSEELPRRTSAIAAERRSKILARPRLSTKVSSDNQKMQEIHKELASLPQIPRSKSRLSRHDWAEFEGYAKRHSRGPSVALRALTEASTTSPPKRSSPLPEVDEDEAFPRRASTSIFDRKSTLFDLNSFEPAPPSKNMTTNFGMNKPHARPSTGLKKSAAVGVERDRYGFKKASDKVSVQEYNAWHPKYEEYIARRSNKWVTLMKKSGLSTKNPTRFPEACDKVKRYARKGYPPDWRGEMWWFYSGAQYKSRQMSGLYRSLVARIENGELNKDDREGIERDLDRTFPDNIHFRPDLKSARFSDGGDDEPSMVRDLREVLSAFALHNPGIGYCQSLNFIAGLLLLFLRQDTERAFILLTVITQNHLPGAHARNLANTEVNVLMMLIRDYLPKVWASINDTDIVNSGLGSKAHPESKFQRQPTVALSCTSWFMSVFIGVLPIETVLRVWDAFLYEGPRALYRYALAVFKLGEGEIRKYRPGDGELFMAVQNLPRRCLDVNTLHDIAFVKKGFGSLTQNVIDQKRQFWREQNERSASQRKRPGPQAIFPRPDTARGEEEGRRGLVGLRRRASKRFLRKKDKMYME</sequence>
<feature type="region of interest" description="Disordered" evidence="1">
    <location>
        <begin position="1"/>
        <end position="93"/>
    </location>
</feature>
<feature type="region of interest" description="Disordered" evidence="1">
    <location>
        <begin position="591"/>
        <end position="619"/>
    </location>
</feature>
<feature type="compositionally biased region" description="Polar residues" evidence="1">
    <location>
        <begin position="166"/>
        <end position="176"/>
    </location>
</feature>
<comment type="caution">
    <text evidence="3">The sequence shown here is derived from an EMBL/GenBank/DDBJ whole genome shotgun (WGS) entry which is preliminary data.</text>
</comment>
<feature type="compositionally biased region" description="Basic residues" evidence="1">
    <location>
        <begin position="60"/>
        <end position="78"/>
    </location>
</feature>
<feature type="compositionally biased region" description="Basic and acidic residues" evidence="1">
    <location>
        <begin position="1057"/>
        <end position="1067"/>
    </location>
</feature>
<organism evidence="3 4">
    <name type="scientific">Paraphaeosphaeria minitans</name>
    <dbReference type="NCBI Taxonomy" id="565426"/>
    <lineage>
        <taxon>Eukaryota</taxon>
        <taxon>Fungi</taxon>
        <taxon>Dikarya</taxon>
        <taxon>Ascomycota</taxon>
        <taxon>Pezizomycotina</taxon>
        <taxon>Dothideomycetes</taxon>
        <taxon>Pleosporomycetidae</taxon>
        <taxon>Pleosporales</taxon>
        <taxon>Massarineae</taxon>
        <taxon>Didymosphaeriaceae</taxon>
        <taxon>Paraphaeosphaeria</taxon>
    </lineage>
</organism>
<accession>A0A9P6GR41</accession>
<dbReference type="Gene3D" id="1.10.472.80">
    <property type="entry name" value="Ypt/Rab-GAP domain of gyp1p, domain 3"/>
    <property type="match status" value="1"/>
</dbReference>
<dbReference type="GO" id="GO:0005096">
    <property type="term" value="F:GTPase activator activity"/>
    <property type="evidence" value="ECO:0007669"/>
    <property type="project" value="TreeGrafter"/>
</dbReference>
<feature type="compositionally biased region" description="Basic and acidic residues" evidence="1">
    <location>
        <begin position="314"/>
        <end position="331"/>
    </location>
</feature>
<dbReference type="SUPFAM" id="SSF47923">
    <property type="entry name" value="Ypt/Rab-GAP domain of gyp1p"/>
    <property type="match status" value="2"/>
</dbReference>
<feature type="compositionally biased region" description="Polar residues" evidence="1">
    <location>
        <begin position="391"/>
        <end position="406"/>
    </location>
</feature>
<protein>
    <submittedName>
        <fullName evidence="3">TBC domain-containing protein</fullName>
    </submittedName>
</protein>
<dbReference type="InterPro" id="IPR000195">
    <property type="entry name" value="Rab-GAP-TBC_dom"/>
</dbReference>
<dbReference type="OrthoDB" id="294251at2759"/>
<dbReference type="EMBL" id="WJXW01000002">
    <property type="protein sequence ID" value="KAF9740327.1"/>
    <property type="molecule type" value="Genomic_DNA"/>
</dbReference>